<feature type="non-terminal residue" evidence="1">
    <location>
        <position position="143"/>
    </location>
</feature>
<dbReference type="EMBL" id="FNIZ01000006">
    <property type="protein sequence ID" value="SDO54750.1"/>
    <property type="molecule type" value="Genomic_DNA"/>
</dbReference>
<evidence type="ECO:0000313" key="1">
    <source>
        <dbReference type="EMBL" id="SDO54750.1"/>
    </source>
</evidence>
<keyword evidence="2" id="KW-1185">Reference proteome</keyword>
<evidence type="ECO:0008006" key="3">
    <source>
        <dbReference type="Google" id="ProtNLM"/>
    </source>
</evidence>
<gene>
    <name evidence="1" type="ORF">SAMN05421677_1066</name>
</gene>
<reference evidence="2" key="1">
    <citation type="submission" date="2016-10" db="EMBL/GenBank/DDBJ databases">
        <authorList>
            <person name="Varghese N."/>
            <person name="Submissions S."/>
        </authorList>
    </citation>
    <scope>NUCLEOTIDE SEQUENCE [LARGE SCALE GENOMIC DNA]</scope>
    <source>
        <strain evidence="2">CGMCC 1.3703</strain>
    </source>
</reference>
<sequence>MLFEKGKIQWVLVLAILALMISLGAPGVNYAASDVTPPTLNELTVSKQEATVGDEVKITADVSDDLSGVESVTVKYKAPIGTANKYMNLRLNTETGKYESSFEIGEYDASGNWGIDYILMRDKQDNTYSYHHSETGPYQGENS</sequence>
<name>A0A1H0KG47_HALAD</name>
<dbReference type="AlphaFoldDB" id="A0A1H0KG47"/>
<dbReference type="Proteomes" id="UP000198860">
    <property type="component" value="Unassembled WGS sequence"/>
</dbReference>
<proteinExistence type="predicted"/>
<dbReference type="STRING" id="240303.SAMN05421677_1066"/>
<dbReference type="RefSeq" id="WP_167356035.1">
    <property type="nucleotide sequence ID" value="NZ_FNIZ01000006.1"/>
</dbReference>
<protein>
    <recommendedName>
        <fullName evidence="3">YtkA-like</fullName>
    </recommendedName>
</protein>
<evidence type="ECO:0000313" key="2">
    <source>
        <dbReference type="Proteomes" id="UP000198860"/>
    </source>
</evidence>
<organism evidence="1 2">
    <name type="scientific">Halobacillus aidingensis</name>
    <dbReference type="NCBI Taxonomy" id="240303"/>
    <lineage>
        <taxon>Bacteria</taxon>
        <taxon>Bacillati</taxon>
        <taxon>Bacillota</taxon>
        <taxon>Bacilli</taxon>
        <taxon>Bacillales</taxon>
        <taxon>Bacillaceae</taxon>
        <taxon>Halobacillus</taxon>
    </lineage>
</organism>
<accession>A0A1H0KG47</accession>